<accession>A0A327SH23</accession>
<evidence type="ECO:0000313" key="3">
    <source>
        <dbReference type="Proteomes" id="UP000249754"/>
    </source>
</evidence>
<dbReference type="SUPFAM" id="SSF56281">
    <property type="entry name" value="Metallo-hydrolase/oxidoreductase"/>
    <property type="match status" value="1"/>
</dbReference>
<protein>
    <submittedName>
        <fullName evidence="2">L-ascorbate metabolism protein UlaG (Beta-lactamase superfamily)</fullName>
    </submittedName>
</protein>
<reference evidence="2 3" key="1">
    <citation type="submission" date="2018-06" db="EMBL/GenBank/DDBJ databases">
        <title>Genomic Encyclopedia of Archaeal and Bacterial Type Strains, Phase II (KMG-II): from individual species to whole genera.</title>
        <authorList>
            <person name="Goeker M."/>
        </authorList>
    </citation>
    <scope>NUCLEOTIDE SEQUENCE [LARGE SCALE GENOMIC DNA]</scope>
    <source>
        <strain evidence="2 3">DSM 14825</strain>
    </source>
</reference>
<dbReference type="InterPro" id="IPR036866">
    <property type="entry name" value="RibonucZ/Hydroxyglut_hydro"/>
</dbReference>
<feature type="domain" description="Metallo-beta-lactamase" evidence="1">
    <location>
        <begin position="148"/>
        <end position="343"/>
    </location>
</feature>
<comment type="caution">
    <text evidence="2">The sequence shown here is derived from an EMBL/GenBank/DDBJ whole genome shotgun (WGS) entry which is preliminary data.</text>
</comment>
<dbReference type="Proteomes" id="UP000249754">
    <property type="component" value="Unassembled WGS sequence"/>
</dbReference>
<dbReference type="EMBL" id="QLLR01000019">
    <property type="protein sequence ID" value="RAJ28131.1"/>
    <property type="molecule type" value="Genomic_DNA"/>
</dbReference>
<evidence type="ECO:0000313" key="2">
    <source>
        <dbReference type="EMBL" id="RAJ28131.1"/>
    </source>
</evidence>
<dbReference type="PANTHER" id="PTHR15032:SF4">
    <property type="entry name" value="N-ACYL-PHOSPHATIDYLETHANOLAMINE-HYDROLYZING PHOSPHOLIPASE D"/>
    <property type="match status" value="1"/>
</dbReference>
<dbReference type="Pfam" id="PF12706">
    <property type="entry name" value="Lactamase_B_2"/>
    <property type="match status" value="1"/>
</dbReference>
<organism evidence="2 3">
    <name type="scientific">Pedobacter cryoconitis</name>
    <dbReference type="NCBI Taxonomy" id="188932"/>
    <lineage>
        <taxon>Bacteria</taxon>
        <taxon>Pseudomonadati</taxon>
        <taxon>Bacteroidota</taxon>
        <taxon>Sphingobacteriia</taxon>
        <taxon>Sphingobacteriales</taxon>
        <taxon>Sphingobacteriaceae</taxon>
        <taxon>Pedobacter</taxon>
    </lineage>
</organism>
<dbReference type="PANTHER" id="PTHR15032">
    <property type="entry name" value="N-ACYL-PHOSPHATIDYLETHANOLAMINE-HYDROLYZING PHOSPHOLIPASE D"/>
    <property type="match status" value="1"/>
</dbReference>
<dbReference type="Gene3D" id="3.60.15.10">
    <property type="entry name" value="Ribonuclease Z/Hydroxyacylglutathione hydrolase-like"/>
    <property type="match status" value="1"/>
</dbReference>
<sequence length="397" mass="45560">MVMQNKFWKSVILKNWPKDRLMKKIFKILKRTMQILLVLIVLTAILTFFYMRQAKFGKLPAGERLARIEKSAHYKDGTFRNLIERPTLTEGHSILGELYKTLFIKYPDRSPVDSLPSVKTDLKNLPVDSNLIVWFGHSSFYMQLDGKRFLADPVFSGAASPVPGSVKAYKGSDIYTAAEMPEIDYLLISHDHYDHLNYETIIALKNKVKHVVCGLGVGAHFEHWGYSPEQIIEKDWYEKVEVAPGYTIFTESTHHDCGRGFTQSKALWLSFLIQSPTLKIYYSGDGGYDNRFAEIGKKYGTIDWAIMECGQYNKAWQSVHELPEEVAQATVQLKAKNMLPVHHSKFTLANHPWNEPLNKITEFSSNKPYHLATPMIGEVVHLNDPAQVFTKWWKTVN</sequence>
<dbReference type="InterPro" id="IPR001279">
    <property type="entry name" value="Metallo-B-lactamas"/>
</dbReference>
<gene>
    <name evidence="2" type="ORF">LY11_03451</name>
</gene>
<dbReference type="GO" id="GO:0005737">
    <property type="term" value="C:cytoplasm"/>
    <property type="evidence" value="ECO:0007669"/>
    <property type="project" value="TreeGrafter"/>
</dbReference>
<evidence type="ECO:0000259" key="1">
    <source>
        <dbReference type="Pfam" id="PF12706"/>
    </source>
</evidence>
<proteinExistence type="predicted"/>
<name>A0A327SH23_9SPHI</name>
<dbReference type="AlphaFoldDB" id="A0A327SH23"/>